<comment type="caution">
    <text evidence="2">The sequence shown here is derived from an EMBL/GenBank/DDBJ whole genome shotgun (WGS) entry which is preliminary data.</text>
</comment>
<feature type="compositionally biased region" description="Acidic residues" evidence="1">
    <location>
        <begin position="20"/>
        <end position="34"/>
    </location>
</feature>
<evidence type="ECO:0000313" key="3">
    <source>
        <dbReference type="Proteomes" id="UP001172684"/>
    </source>
</evidence>
<evidence type="ECO:0000256" key="1">
    <source>
        <dbReference type="SAM" id="MobiDB-lite"/>
    </source>
</evidence>
<gene>
    <name evidence="2" type="ORF">H2201_001555</name>
</gene>
<keyword evidence="3" id="KW-1185">Reference proteome</keyword>
<accession>A0ABQ9P1L3</accession>
<name>A0ABQ9P1L3_9PEZI</name>
<feature type="compositionally biased region" description="Polar residues" evidence="1">
    <location>
        <begin position="1"/>
        <end position="12"/>
    </location>
</feature>
<evidence type="ECO:0000313" key="2">
    <source>
        <dbReference type="EMBL" id="KAJ9668507.1"/>
    </source>
</evidence>
<reference evidence="2" key="1">
    <citation type="submission" date="2022-10" db="EMBL/GenBank/DDBJ databases">
        <title>Culturing micro-colonial fungi from biological soil crusts in the Mojave desert and describing Neophaeococcomyces mojavensis, and introducing the new genera and species Taxawa tesnikishii.</title>
        <authorList>
            <person name="Kurbessoian T."/>
            <person name="Stajich J.E."/>
        </authorList>
    </citation>
    <scope>NUCLEOTIDE SEQUENCE</scope>
    <source>
        <strain evidence="2">TK_1</strain>
    </source>
</reference>
<sequence length="136" mass="15261">MSTIQANMASHSNNEREPESILDYDDGPLEEESQGEPMEGSLPVGEEAEEDSCQYGEAEDEPPAKRKKRGKRSTGNVRKVAYQGRCVTCETMGHQWPNSQRVCAHHERRQLGRVYHGAQQCDLAPGLYKKAGRPQF</sequence>
<proteinExistence type="predicted"/>
<dbReference type="EMBL" id="JAPDRL010000007">
    <property type="protein sequence ID" value="KAJ9668507.1"/>
    <property type="molecule type" value="Genomic_DNA"/>
</dbReference>
<feature type="region of interest" description="Disordered" evidence="1">
    <location>
        <begin position="1"/>
        <end position="77"/>
    </location>
</feature>
<protein>
    <submittedName>
        <fullName evidence="2">Uncharacterized protein</fullName>
    </submittedName>
</protein>
<feature type="compositionally biased region" description="Acidic residues" evidence="1">
    <location>
        <begin position="46"/>
        <end position="61"/>
    </location>
</feature>
<organism evidence="2 3">
    <name type="scientific">Coniosporium apollinis</name>
    <dbReference type="NCBI Taxonomy" id="61459"/>
    <lineage>
        <taxon>Eukaryota</taxon>
        <taxon>Fungi</taxon>
        <taxon>Dikarya</taxon>
        <taxon>Ascomycota</taxon>
        <taxon>Pezizomycotina</taxon>
        <taxon>Dothideomycetes</taxon>
        <taxon>Dothideomycetes incertae sedis</taxon>
        <taxon>Coniosporium</taxon>
    </lineage>
</organism>
<dbReference type="Proteomes" id="UP001172684">
    <property type="component" value="Unassembled WGS sequence"/>
</dbReference>